<proteinExistence type="inferred from homology"/>
<gene>
    <name evidence="8" type="ORF">RJ640_012417</name>
</gene>
<feature type="binding site" evidence="7">
    <location>
        <position position="26"/>
    </location>
    <ligand>
        <name>ATP</name>
        <dbReference type="ChEBI" id="CHEBI:30616"/>
    </ligand>
</feature>
<comment type="caution">
    <text evidence="7">Lacks conserved residue(s) required for the propagation of feature annotation.</text>
</comment>
<evidence type="ECO:0000256" key="5">
    <source>
        <dbReference type="ARBA" id="ARBA00022777"/>
    </source>
</evidence>
<keyword evidence="7" id="KW-0963">Cytoplasm</keyword>
<dbReference type="GO" id="GO:0016887">
    <property type="term" value="F:ATP hydrolysis activity"/>
    <property type="evidence" value="ECO:0007669"/>
    <property type="project" value="UniProtKB-UniRule"/>
</dbReference>
<evidence type="ECO:0000256" key="1">
    <source>
        <dbReference type="ARBA" id="ARBA00022517"/>
    </source>
</evidence>
<keyword evidence="5 7" id="KW-0418">Kinase</keyword>
<feature type="binding site" evidence="7">
    <location>
        <position position="205"/>
    </location>
    <ligand>
        <name>ATP</name>
        <dbReference type="ChEBI" id="CHEBI:30616"/>
    </ligand>
</feature>
<dbReference type="GO" id="GO:0004017">
    <property type="term" value="F:AMP kinase activity"/>
    <property type="evidence" value="ECO:0007669"/>
    <property type="project" value="UniProtKB-UniRule"/>
</dbReference>
<dbReference type="EC" id="2.7.4.3" evidence="7"/>
<feature type="binding site" evidence="7">
    <location>
        <position position="24"/>
    </location>
    <ligand>
        <name>ATP</name>
        <dbReference type="ChEBI" id="CHEBI:30616"/>
    </ligand>
</feature>
<dbReference type="PANTHER" id="PTHR12595">
    <property type="entry name" value="POS9-ACTIVATING FACTOR FAP7-RELATED"/>
    <property type="match status" value="1"/>
</dbReference>
<keyword evidence="6 7" id="KW-0067">ATP-binding</keyword>
<feature type="binding site" evidence="7">
    <location>
        <position position="25"/>
    </location>
    <ligand>
        <name>ATP</name>
        <dbReference type="ChEBI" id="CHEBI:30616"/>
    </ligand>
</feature>
<keyword evidence="4 7" id="KW-0547">Nucleotide-binding</keyword>
<keyword evidence="9" id="KW-1185">Reference proteome</keyword>
<dbReference type="PANTHER" id="PTHR12595:SF0">
    <property type="entry name" value="ADENYLATE KINASE ISOENZYME 6"/>
    <property type="match status" value="1"/>
</dbReference>
<keyword evidence="3 7" id="KW-0808">Transferase</keyword>
<evidence type="ECO:0000313" key="8">
    <source>
        <dbReference type="EMBL" id="KAK2968963.1"/>
    </source>
</evidence>
<comment type="subcellular location">
    <subcellularLocation>
        <location evidence="7">Cytoplasm</location>
    </subcellularLocation>
    <subcellularLocation>
        <location evidence="7">Nucleus</location>
    </subcellularLocation>
</comment>
<keyword evidence="2 7" id="KW-0698">rRNA processing</keyword>
<dbReference type="HAMAP" id="MF_00039">
    <property type="entry name" value="Adenylate_kinase_AK6"/>
    <property type="match status" value="1"/>
</dbReference>
<evidence type="ECO:0000256" key="2">
    <source>
        <dbReference type="ARBA" id="ARBA00022552"/>
    </source>
</evidence>
<evidence type="ECO:0000256" key="7">
    <source>
        <dbReference type="HAMAP-Rule" id="MF_03173"/>
    </source>
</evidence>
<dbReference type="AlphaFoldDB" id="A0AA88QLM8"/>
<comment type="catalytic activity">
    <reaction evidence="7">
        <text>ATP + H2O = ADP + phosphate + H(+)</text>
        <dbReference type="Rhea" id="RHEA:13065"/>
        <dbReference type="ChEBI" id="CHEBI:15377"/>
        <dbReference type="ChEBI" id="CHEBI:15378"/>
        <dbReference type="ChEBI" id="CHEBI:30616"/>
        <dbReference type="ChEBI" id="CHEBI:43474"/>
        <dbReference type="ChEBI" id="CHEBI:456216"/>
    </reaction>
</comment>
<evidence type="ECO:0000256" key="4">
    <source>
        <dbReference type="ARBA" id="ARBA00022741"/>
    </source>
</evidence>
<name>A0AA88QLM8_9ASTE</name>
<comment type="function">
    <text evidence="7">Broad-specificity nucleoside monophosphate (NMP) kinase that catalyzes the reversible transfer of the terminal phosphate group between nucleoside triphosphates and monophosphates. Has also ATPase activity. Involved in the late cytoplasmic maturation steps of the 40S ribosomal particles, specifically 18S rRNA maturation. While NMP activity is not required for ribosome maturation, ATPase activity is. Associates transiently with small ribosomal subunit protein uS11. ATP hydrolysis breaks the interaction with uS11. May temporarily remove uS11 from the ribosome to enable a conformational change of the ribosomal RNA that is needed for the final maturation step of the small ribosomal subunit. Its NMP activity may have a role in nuclear energy homeostasis.</text>
</comment>
<dbReference type="GO" id="GO:0005737">
    <property type="term" value="C:cytoplasm"/>
    <property type="evidence" value="ECO:0007669"/>
    <property type="project" value="UniProtKB-SubCell"/>
</dbReference>
<accession>A0AA88QLM8</accession>
<evidence type="ECO:0000313" key="9">
    <source>
        <dbReference type="Proteomes" id="UP001187471"/>
    </source>
</evidence>
<comment type="catalytic activity">
    <reaction evidence="7">
        <text>AMP + ATP = 2 ADP</text>
        <dbReference type="Rhea" id="RHEA:12973"/>
        <dbReference type="ChEBI" id="CHEBI:30616"/>
        <dbReference type="ChEBI" id="CHEBI:456215"/>
        <dbReference type="ChEBI" id="CHEBI:456216"/>
        <dbReference type="EC" id="2.7.4.3"/>
    </reaction>
</comment>
<comment type="similarity">
    <text evidence="7">Belongs to the adenylate kinase family. AK6 subfamily.</text>
</comment>
<evidence type="ECO:0000256" key="3">
    <source>
        <dbReference type="ARBA" id="ARBA00022679"/>
    </source>
</evidence>
<comment type="caution">
    <text evidence="8">The sequence shown here is derived from an EMBL/GenBank/DDBJ whole genome shotgun (WGS) entry which is preliminary data.</text>
</comment>
<dbReference type="SUPFAM" id="SSF52540">
    <property type="entry name" value="P-loop containing nucleoside triphosphate hydrolases"/>
    <property type="match status" value="1"/>
</dbReference>
<organism evidence="8 9">
    <name type="scientific">Escallonia rubra</name>
    <dbReference type="NCBI Taxonomy" id="112253"/>
    <lineage>
        <taxon>Eukaryota</taxon>
        <taxon>Viridiplantae</taxon>
        <taxon>Streptophyta</taxon>
        <taxon>Embryophyta</taxon>
        <taxon>Tracheophyta</taxon>
        <taxon>Spermatophyta</taxon>
        <taxon>Magnoliopsida</taxon>
        <taxon>eudicotyledons</taxon>
        <taxon>Gunneridae</taxon>
        <taxon>Pentapetalae</taxon>
        <taxon>asterids</taxon>
        <taxon>campanulids</taxon>
        <taxon>Escalloniales</taxon>
        <taxon>Escalloniaceae</taxon>
        <taxon>Escallonia</taxon>
    </lineage>
</organism>
<sequence length="269" mass="30601">MAQNGSISRKRPNILVTGTPGTGKTTTALAVAEATELRHINVSDLVKERSLHDVGTLDAHTWWEWGVQRQKEIDDGTVRVFLKGVATLQHPKFEVEVWAFGVRAMPFFFLGESDMINTTYHMLEVNYYAIVTKRFSAFCEYKIVLGAPFPYHLISPVCDELESVMEEGGNIVDYHGCDFFPERWFDLVVVLQTDNTVLYDRLSKRGYSGSKLSNNLDCEIFQMLLEEARESYSQDILMALKSDTIDDMNKNVAILTDWSKSWIPMPAPQ</sequence>
<dbReference type="GO" id="GO:0042274">
    <property type="term" value="P:ribosomal small subunit biogenesis"/>
    <property type="evidence" value="ECO:0007669"/>
    <property type="project" value="UniProtKB-UniRule"/>
</dbReference>
<feature type="binding site" evidence="7">
    <location>
        <position position="21"/>
    </location>
    <ligand>
        <name>ATP</name>
        <dbReference type="ChEBI" id="CHEBI:30616"/>
    </ligand>
</feature>
<keyword evidence="1 7" id="KW-0690">Ribosome biogenesis</keyword>
<keyword evidence="7" id="KW-0539">Nucleus</keyword>
<reference evidence="8" key="1">
    <citation type="submission" date="2022-12" db="EMBL/GenBank/DDBJ databases">
        <title>Draft genome assemblies for two species of Escallonia (Escalloniales).</title>
        <authorList>
            <person name="Chanderbali A."/>
            <person name="Dervinis C."/>
            <person name="Anghel I."/>
            <person name="Soltis D."/>
            <person name="Soltis P."/>
            <person name="Zapata F."/>
        </authorList>
    </citation>
    <scope>NUCLEOTIDE SEQUENCE</scope>
    <source>
        <strain evidence="8">UCBG92.1500</strain>
        <tissue evidence="8">Leaf</tissue>
    </source>
</reference>
<dbReference type="Pfam" id="PF13238">
    <property type="entry name" value="AAA_18"/>
    <property type="match status" value="2"/>
</dbReference>
<dbReference type="Proteomes" id="UP001187471">
    <property type="component" value="Unassembled WGS sequence"/>
</dbReference>
<dbReference type="Gene3D" id="3.40.50.300">
    <property type="entry name" value="P-loop containing nucleotide triphosphate hydrolases"/>
    <property type="match status" value="2"/>
</dbReference>
<dbReference type="InterPro" id="IPR020618">
    <property type="entry name" value="Adenyl_kinase_AK6"/>
</dbReference>
<evidence type="ECO:0000256" key="6">
    <source>
        <dbReference type="ARBA" id="ARBA00022840"/>
    </source>
</evidence>
<dbReference type="GO" id="GO:0005634">
    <property type="term" value="C:nucleus"/>
    <property type="evidence" value="ECO:0007669"/>
    <property type="project" value="UniProtKB-SubCell"/>
</dbReference>
<feature type="binding site" evidence="7">
    <location>
        <position position="23"/>
    </location>
    <ligand>
        <name>ATP</name>
        <dbReference type="ChEBI" id="CHEBI:30616"/>
    </ligand>
</feature>
<dbReference type="GO" id="GO:0006364">
    <property type="term" value="P:rRNA processing"/>
    <property type="evidence" value="ECO:0007669"/>
    <property type="project" value="UniProtKB-KW"/>
</dbReference>
<protein>
    <recommendedName>
        <fullName evidence="7">Adenylate kinase isoenzyme 6 homolog</fullName>
        <shortName evidence="7">AK6</shortName>
        <ecNumber evidence="7">2.7.4.3</ecNumber>
    </recommendedName>
    <alternativeName>
        <fullName evidence="7">Dual activity adenylate kinase/ATPase</fullName>
        <shortName evidence="7">AK/ATPase</shortName>
    </alternativeName>
</protein>
<dbReference type="InterPro" id="IPR027417">
    <property type="entry name" value="P-loop_NTPase"/>
</dbReference>
<feature type="region of interest" description="LID" evidence="7">
    <location>
        <begin position="204"/>
        <end position="214"/>
    </location>
</feature>
<dbReference type="EMBL" id="JAVXUO010002863">
    <property type="protein sequence ID" value="KAK2968963.1"/>
    <property type="molecule type" value="Genomic_DNA"/>
</dbReference>
<dbReference type="GO" id="GO:0005524">
    <property type="term" value="F:ATP binding"/>
    <property type="evidence" value="ECO:0007669"/>
    <property type="project" value="UniProtKB-KW"/>
</dbReference>
<comment type="subunit">
    <text evidence="7">Interacts with small ribosomal subunit protein uS11. Not a structural component of 43S pre-ribosomes, but transiently interacts with them by binding to uS11.</text>
</comment>